<proteinExistence type="predicted"/>
<protein>
    <submittedName>
        <fullName evidence="1">Uncharacterized protein</fullName>
    </submittedName>
</protein>
<dbReference type="EMBL" id="JAGGJV010000016">
    <property type="protein sequence ID" value="MBP1862281.1"/>
    <property type="molecule type" value="Genomic_DNA"/>
</dbReference>
<evidence type="ECO:0000313" key="1">
    <source>
        <dbReference type="EMBL" id="MBP1862281.1"/>
    </source>
</evidence>
<keyword evidence="2" id="KW-1185">Reference proteome</keyword>
<gene>
    <name evidence="1" type="ORF">J2Z75_005812</name>
</gene>
<sequence>MTEWRRLSGQWKSPLVFSPCGRFQVAYIMQCNGANYVLPLVSGFSKSASAAHFQQSSPRQITDERDQFGIIHRTVLKCVHDDQSQIQGFKPVGMDIAMFAFVGKNALHHCNRFAAYGFFVKRHVFTLPWGEGLTAFQAPTPLVAGDTA</sequence>
<evidence type="ECO:0000313" key="2">
    <source>
        <dbReference type="Proteomes" id="UP000823786"/>
    </source>
</evidence>
<organism evidence="1 2">
    <name type="scientific">Rhizobium herbae</name>
    <dbReference type="NCBI Taxonomy" id="508661"/>
    <lineage>
        <taxon>Bacteria</taxon>
        <taxon>Pseudomonadati</taxon>
        <taxon>Pseudomonadota</taxon>
        <taxon>Alphaproteobacteria</taxon>
        <taxon>Hyphomicrobiales</taxon>
        <taxon>Rhizobiaceae</taxon>
        <taxon>Rhizobium/Agrobacterium group</taxon>
        <taxon>Rhizobium</taxon>
    </lineage>
</organism>
<accession>A0ABS4EWW8</accession>
<name>A0ABS4EWW8_9HYPH</name>
<dbReference type="Proteomes" id="UP000823786">
    <property type="component" value="Unassembled WGS sequence"/>
</dbReference>
<comment type="caution">
    <text evidence="1">The sequence shown here is derived from an EMBL/GenBank/DDBJ whole genome shotgun (WGS) entry which is preliminary data.</text>
</comment>
<reference evidence="1 2" key="1">
    <citation type="submission" date="2021-03" db="EMBL/GenBank/DDBJ databases">
        <title>Genomic Encyclopedia of Type Strains, Phase IV (KMG-IV): sequencing the most valuable type-strain genomes for metagenomic binning, comparative biology and taxonomic classification.</title>
        <authorList>
            <person name="Goeker M."/>
        </authorList>
    </citation>
    <scope>NUCLEOTIDE SEQUENCE [LARGE SCALE GENOMIC DNA]</scope>
    <source>
        <strain evidence="1 2">DSM 26427</strain>
    </source>
</reference>